<dbReference type="AlphaFoldDB" id="A0A0F9GNP8"/>
<evidence type="ECO:0000313" key="1">
    <source>
        <dbReference type="EMBL" id="KKL71045.1"/>
    </source>
</evidence>
<name>A0A0F9GNP8_9ZZZZ</name>
<sequence length="102" mass="10992">TTTIAIVAGSIASISFIKAIAQATMLRSIVSGISIKAALGQTMASGIGRFLKIGAPQRSQRTQRDKSKNHVDDLHYNTRLNTKVFLVLSLQLLTPKQSLCPL</sequence>
<reference evidence="1" key="1">
    <citation type="journal article" date="2015" name="Nature">
        <title>Complex archaea that bridge the gap between prokaryotes and eukaryotes.</title>
        <authorList>
            <person name="Spang A."/>
            <person name="Saw J.H."/>
            <person name="Jorgensen S.L."/>
            <person name="Zaremba-Niedzwiedzka K."/>
            <person name="Martijn J."/>
            <person name="Lind A.E."/>
            <person name="van Eijk R."/>
            <person name="Schleper C."/>
            <person name="Guy L."/>
            <person name="Ettema T.J."/>
        </authorList>
    </citation>
    <scope>NUCLEOTIDE SEQUENCE</scope>
</reference>
<accession>A0A0F9GNP8</accession>
<comment type="caution">
    <text evidence="1">The sequence shown here is derived from an EMBL/GenBank/DDBJ whole genome shotgun (WGS) entry which is preliminary data.</text>
</comment>
<protein>
    <submittedName>
        <fullName evidence="1">Uncharacterized protein</fullName>
    </submittedName>
</protein>
<gene>
    <name evidence="1" type="ORF">LCGC14_2098820</name>
</gene>
<dbReference type="EMBL" id="LAZR01025708">
    <property type="protein sequence ID" value="KKL71045.1"/>
    <property type="molecule type" value="Genomic_DNA"/>
</dbReference>
<feature type="non-terminal residue" evidence="1">
    <location>
        <position position="1"/>
    </location>
</feature>
<proteinExistence type="predicted"/>
<organism evidence="1">
    <name type="scientific">marine sediment metagenome</name>
    <dbReference type="NCBI Taxonomy" id="412755"/>
    <lineage>
        <taxon>unclassified sequences</taxon>
        <taxon>metagenomes</taxon>
        <taxon>ecological metagenomes</taxon>
    </lineage>
</organism>